<keyword evidence="4" id="KW-0812">Transmembrane</keyword>
<evidence type="ECO:0000256" key="4">
    <source>
        <dbReference type="ARBA" id="ARBA00022692"/>
    </source>
</evidence>
<keyword evidence="8" id="KW-0472">Membrane</keyword>
<keyword evidence="6" id="KW-1133">Transmembrane helix</keyword>
<accession>A0A0D6EQ04</accession>
<name>A0A0D6EQ04_SPOSA</name>
<evidence type="ECO:0000256" key="6">
    <source>
        <dbReference type="ARBA" id="ARBA00022989"/>
    </source>
</evidence>
<comment type="subcellular location">
    <subcellularLocation>
        <location evidence="1">Golgi apparatus membrane</location>
        <topology evidence="1">Single-pass type II membrane protein</topology>
    </subcellularLocation>
</comment>
<keyword evidence="7" id="KW-0333">Golgi apparatus</keyword>
<evidence type="ECO:0000313" key="9">
    <source>
        <dbReference type="EMBL" id="CEQ42039.1"/>
    </source>
</evidence>
<dbReference type="GO" id="GO:0046354">
    <property type="term" value="P:mannan biosynthetic process"/>
    <property type="evidence" value="ECO:0007669"/>
    <property type="project" value="TreeGrafter"/>
</dbReference>
<gene>
    <name evidence="9" type="primary">SPOSA6832_03801</name>
</gene>
<keyword evidence="10" id="KW-1185">Reference proteome</keyword>
<dbReference type="GO" id="GO:0000139">
    <property type="term" value="C:Golgi membrane"/>
    <property type="evidence" value="ECO:0007669"/>
    <property type="project" value="UniProtKB-SubCell"/>
</dbReference>
<dbReference type="Proteomes" id="UP000243876">
    <property type="component" value="Unassembled WGS sequence"/>
</dbReference>
<protein>
    <submittedName>
        <fullName evidence="9">SPOSA6832_03801-mRNA-1:cds</fullName>
    </submittedName>
</protein>
<reference evidence="10" key="1">
    <citation type="submission" date="2015-02" db="EMBL/GenBank/DDBJ databases">
        <authorList>
            <person name="Gon?alves P."/>
        </authorList>
    </citation>
    <scope>NUCLEOTIDE SEQUENCE [LARGE SCALE GENOMIC DNA]</scope>
</reference>
<comment type="similarity">
    <text evidence="2">Belongs to the MNN1/MNT family.</text>
</comment>
<evidence type="ECO:0000256" key="3">
    <source>
        <dbReference type="ARBA" id="ARBA00022679"/>
    </source>
</evidence>
<dbReference type="PANTHER" id="PTHR31646">
    <property type="entry name" value="ALPHA-1,2-MANNOSYLTRANSFERASE MNN2"/>
    <property type="match status" value="1"/>
</dbReference>
<evidence type="ECO:0000256" key="7">
    <source>
        <dbReference type="ARBA" id="ARBA00023034"/>
    </source>
</evidence>
<organism evidence="9 10">
    <name type="scientific">Sporidiobolus salmonicolor</name>
    <name type="common">Yeast-like fungus</name>
    <name type="synonym">Sporobolomyces salmonicolor</name>
    <dbReference type="NCBI Taxonomy" id="5005"/>
    <lineage>
        <taxon>Eukaryota</taxon>
        <taxon>Fungi</taxon>
        <taxon>Dikarya</taxon>
        <taxon>Basidiomycota</taxon>
        <taxon>Pucciniomycotina</taxon>
        <taxon>Microbotryomycetes</taxon>
        <taxon>Sporidiobolales</taxon>
        <taxon>Sporidiobolaceae</taxon>
        <taxon>Sporobolomyces</taxon>
    </lineage>
</organism>
<proteinExistence type="inferred from homology"/>
<dbReference type="Pfam" id="PF11051">
    <property type="entry name" value="Mannosyl_trans3"/>
    <property type="match status" value="1"/>
</dbReference>
<evidence type="ECO:0000256" key="2">
    <source>
        <dbReference type="ARBA" id="ARBA00009105"/>
    </source>
</evidence>
<keyword evidence="5" id="KW-0735">Signal-anchor</keyword>
<feature type="non-terminal residue" evidence="9">
    <location>
        <position position="1"/>
    </location>
</feature>
<evidence type="ECO:0000256" key="5">
    <source>
        <dbReference type="ARBA" id="ARBA00022968"/>
    </source>
</evidence>
<evidence type="ECO:0000256" key="1">
    <source>
        <dbReference type="ARBA" id="ARBA00004323"/>
    </source>
</evidence>
<evidence type="ECO:0000313" key="10">
    <source>
        <dbReference type="Proteomes" id="UP000243876"/>
    </source>
</evidence>
<keyword evidence="3" id="KW-0808">Transferase</keyword>
<dbReference type="OrthoDB" id="430354at2759"/>
<sequence>MAERWERATKPLPVGAGTEERLRQWEVEVPGYEVEPADWVRKNVETCPAYRIHPNQNRDMLDKAHLLWSSMNTSQVMGLREEMIAYLRRREEEGALKQWGEGRDTFSRVLLTLKMLHHHLHSPLPSEIFSFPGEMPTEEDRTALEALGAKFRVVEDAVKDATHVLYLDSDNIPTAGLSPVDAPVPNEVLESAQEENRTADPWMRKQEGQEEEVWGKPAGLWEGPDYWRTSADNPIWAILGVPCRDEWEQEAGQILIDKSKHLDALLLAEWMMDSSRFKFWFNFSDGDKDMFRFAFLALRKRWAVPGRYVSVGALPRNTMSGFCGHTMLQNDHLGKPMFVHANLLKQIPSGVGRGFAWGRHRQLRTQPSTLTLQTTYDTSLDLEAEDPLTDDDVDADMLANAGNDGIALGEVPEGRRGWRTRRRAAMEKGVRAQFHGGWVSALCIDYHYEDPRSDEELAHAKFSVAQSLPNPANLSLAELAADVDVCYTASPTGFELKFCDEDVTEVVQWEDEPRLRPFENAFFEEGGKLNAKGF</sequence>
<evidence type="ECO:0000256" key="8">
    <source>
        <dbReference type="ARBA" id="ARBA00023136"/>
    </source>
</evidence>
<dbReference type="InterPro" id="IPR022751">
    <property type="entry name" value="Alpha_mannosyltransferase"/>
</dbReference>
<dbReference type="PANTHER" id="PTHR31646:SF1">
    <property type="entry name" value="ALPHA-1,2-MANNOSYLTRANSFERASE MNN2"/>
    <property type="match status" value="1"/>
</dbReference>
<dbReference type="AlphaFoldDB" id="A0A0D6EQ04"/>
<dbReference type="EMBL" id="CENE01000020">
    <property type="protein sequence ID" value="CEQ42039.1"/>
    <property type="molecule type" value="Genomic_DNA"/>
</dbReference>
<dbReference type="GO" id="GO:0000026">
    <property type="term" value="F:alpha-1,2-mannosyltransferase activity"/>
    <property type="evidence" value="ECO:0007669"/>
    <property type="project" value="TreeGrafter"/>
</dbReference>